<dbReference type="RefSeq" id="WP_211471968.1">
    <property type="nucleotide sequence ID" value="NZ_JAGSXH010000177.1"/>
</dbReference>
<evidence type="ECO:0000313" key="1">
    <source>
        <dbReference type="EMBL" id="MBS2966667.1"/>
    </source>
</evidence>
<proteinExistence type="predicted"/>
<name>A0A8J8BDW5_9ACTN</name>
<evidence type="ECO:0000313" key="2">
    <source>
        <dbReference type="Proteomes" id="UP000677913"/>
    </source>
</evidence>
<reference evidence="1" key="1">
    <citation type="submission" date="2021-04" db="EMBL/GenBank/DDBJ databases">
        <title>Genome based classification of Actinospica acidithermotolerans sp. nov., an actinobacterium isolated from an Indonesian hot spring.</title>
        <authorList>
            <person name="Kusuma A.B."/>
            <person name="Putra K.E."/>
            <person name="Nafisah S."/>
            <person name="Loh J."/>
            <person name="Nouioui I."/>
            <person name="Goodfellow M."/>
        </authorList>
    </citation>
    <scope>NUCLEOTIDE SEQUENCE</scope>
    <source>
        <strain evidence="1">DSM 45618</strain>
    </source>
</reference>
<dbReference type="Proteomes" id="UP000677913">
    <property type="component" value="Unassembled WGS sequence"/>
</dbReference>
<dbReference type="AlphaFoldDB" id="A0A8J8BDW5"/>
<evidence type="ECO:0008006" key="3">
    <source>
        <dbReference type="Google" id="ProtNLM"/>
    </source>
</evidence>
<comment type="caution">
    <text evidence="1">The sequence shown here is derived from an EMBL/GenBank/DDBJ whole genome shotgun (WGS) entry which is preliminary data.</text>
</comment>
<protein>
    <recommendedName>
        <fullName evidence="3">Site-specific recombinase XerD</fullName>
    </recommendedName>
</protein>
<dbReference type="EMBL" id="JAGSXH010000177">
    <property type="protein sequence ID" value="MBS2966667.1"/>
    <property type="molecule type" value="Genomic_DNA"/>
</dbReference>
<sequence length="811" mass="88211">MVTPLAPQVLADPIAVIVDAVGAVEPALEREAVTATVAGLAGGRHKRRLLAQALLDSPKVLRDGRSPAPRAIGDLLLALRQLGAEKIAPPACADCGKHLRTLQRRGQDWYCTVCIAAPGPCAACGKTKQLVFRDRQGQRRCAQCPPVEGKDPAELLLDVVIGIDPSVTPSIMAEAVAAVASRPGNRRHLAWAIEQRPELLMGAGAEAPIPSVLRLIEVLADAGVQNIVRPVCPGCRRAISLHRKINGLWLCRTCVAHSRAVTCTGCGAVREPGTRDEYGRPLCPACLINDPANHETCVKCGRHRPVSNRTADGPLCANCRPLTIATCSICGAHGPTLASKTTGKPWCTACAQRWAICSGCGQMRSIRGGTRTEPLCSTCTRPDAEFWRECQDCGETGRIHLGRCARCALEQKLCELLGDQTGQIRPDLRVLYQTLATTPRPHTAAAWLTKSTAPQILRNIKDGEKPLTHATLDELPTGKTVEHLRSVLVAIGTLPPRDEQLARLERWIAQTIAKREDSDERGVLHRYATWHVVRRLRGRLNGTEATYGQLTTARRNITAAIALLDELAGRGTTLATARQRDLDAWLADSETPNRKEAGNFIRWAKRNKLTSLDFAAVRWMGPTGVIDTETRWKQARTLLHDENLEPEDRVAGLLVLLYAQRTATISRLTLDHLRTGPGGVHLCFGEEPILLPEPLDGVVLSLAATRTGHATIGESGQSTWLFPGGQPGRPISAYRLGERLHELGIRPSRARSTALFQLATELPAAVLARMLGIHIAVAVAWQRASSGDWTNYAAEIARRADRNEHPDQRER</sequence>
<gene>
    <name evidence="1" type="ORF">KGA66_26760</name>
</gene>
<keyword evidence="2" id="KW-1185">Reference proteome</keyword>
<accession>A0A8J8BDW5</accession>
<organism evidence="1 2">
    <name type="scientific">Actinocrinis puniceicyclus</name>
    <dbReference type="NCBI Taxonomy" id="977794"/>
    <lineage>
        <taxon>Bacteria</taxon>
        <taxon>Bacillati</taxon>
        <taxon>Actinomycetota</taxon>
        <taxon>Actinomycetes</taxon>
        <taxon>Catenulisporales</taxon>
        <taxon>Actinospicaceae</taxon>
        <taxon>Actinocrinis</taxon>
    </lineage>
</organism>